<keyword evidence="1" id="KW-0812">Transmembrane</keyword>
<name>A0ABT1NZT6_9GAMM</name>
<evidence type="ECO:0000313" key="2">
    <source>
        <dbReference type="EMBL" id="MCQ3829391.1"/>
    </source>
</evidence>
<feature type="transmembrane region" description="Helical" evidence="1">
    <location>
        <begin position="62"/>
        <end position="88"/>
    </location>
</feature>
<reference evidence="2" key="1">
    <citation type="thesis" date="2020" institute="Technische Universitat Dresden" country="Dresden, Germany">
        <title>The Agarolytic System of Microbulbifer elongatus PORT2, Isolated from Batu Karas, Pangandaran West Java Indonesia.</title>
        <authorList>
            <person name="Anggraeni S.R."/>
        </authorList>
    </citation>
    <scope>NUCLEOTIDE SEQUENCE</scope>
    <source>
        <strain evidence="2">PORT2</strain>
    </source>
</reference>
<keyword evidence="1" id="KW-0472">Membrane</keyword>
<proteinExistence type="predicted"/>
<organism evidence="2 3">
    <name type="scientific">Microbulbifer elongatus</name>
    <dbReference type="NCBI Taxonomy" id="86173"/>
    <lineage>
        <taxon>Bacteria</taxon>
        <taxon>Pseudomonadati</taxon>
        <taxon>Pseudomonadota</taxon>
        <taxon>Gammaproteobacteria</taxon>
        <taxon>Cellvibrionales</taxon>
        <taxon>Microbulbiferaceae</taxon>
        <taxon>Microbulbifer</taxon>
    </lineage>
</organism>
<dbReference type="Proteomes" id="UP001205566">
    <property type="component" value="Unassembled WGS sequence"/>
</dbReference>
<evidence type="ECO:0000313" key="3">
    <source>
        <dbReference type="Proteomes" id="UP001205566"/>
    </source>
</evidence>
<sequence>MKQQLLHLAERLRASFWVIPAIMMAAAILFAQGFLSIDRHWNVEQLPGLGWLQLRDPDSARALLSAVASSTITVAGTVFSITTVALTLASNQFGPRLVRNFIRDRGTQISLGIFLSTFVYALLVMRGIDTSGPRHHHTLAVSFALLMALACIAYLIYFIHNVAQSIQIDNITFEINREFRNALDTIYPADDCRNPRTCRRDIRDIPLADDRLQVRANKEGYIQRIDNRKLIAWACEHQCTVRLKIHPGAFLYHWGSIATVHNPPRNIDSQAIAEAIQGAITLGAQPTAEQDVIFSVRQLAQIAVRALSPGINDPFTAYTCIDRLVDGIGIILQRPALPNCFHDDDQNLRLVTTELNFADVLAAALDEIREYGRDSGVVMRHLCSALIALAEICSRKEEQQALRQLIQRLQEDCEISLKDRFDVAAIQKQLSKMRSELE</sequence>
<dbReference type="Pfam" id="PF10011">
    <property type="entry name" value="DUF2254"/>
    <property type="match status" value="1"/>
</dbReference>
<dbReference type="EMBL" id="JACASI010000025">
    <property type="protein sequence ID" value="MCQ3829391.1"/>
    <property type="molecule type" value="Genomic_DNA"/>
</dbReference>
<accession>A0ABT1NZT6</accession>
<evidence type="ECO:0000256" key="1">
    <source>
        <dbReference type="SAM" id="Phobius"/>
    </source>
</evidence>
<keyword evidence="1" id="KW-1133">Transmembrane helix</keyword>
<keyword evidence="3" id="KW-1185">Reference proteome</keyword>
<dbReference type="RefSeq" id="WP_255874252.1">
    <property type="nucleotide sequence ID" value="NZ_JACASI010000025.1"/>
</dbReference>
<dbReference type="InterPro" id="IPR018723">
    <property type="entry name" value="DUF2254_membrane"/>
</dbReference>
<gene>
    <name evidence="2" type="ORF">HXX02_08025</name>
</gene>
<protein>
    <submittedName>
        <fullName evidence="2">DUF2254 domain-containing protein</fullName>
    </submittedName>
</protein>
<feature type="transmembrane region" description="Helical" evidence="1">
    <location>
        <begin position="109"/>
        <end position="128"/>
    </location>
</feature>
<comment type="caution">
    <text evidence="2">The sequence shown here is derived from an EMBL/GenBank/DDBJ whole genome shotgun (WGS) entry which is preliminary data.</text>
</comment>
<feature type="transmembrane region" description="Helical" evidence="1">
    <location>
        <begin position="12"/>
        <end position="35"/>
    </location>
</feature>
<feature type="transmembrane region" description="Helical" evidence="1">
    <location>
        <begin position="140"/>
        <end position="159"/>
    </location>
</feature>